<evidence type="ECO:0000313" key="13">
    <source>
        <dbReference type="EMBL" id="MEY1661294.1"/>
    </source>
</evidence>
<evidence type="ECO:0000256" key="7">
    <source>
        <dbReference type="ARBA" id="ARBA00022741"/>
    </source>
</evidence>
<reference evidence="13 14" key="1">
    <citation type="submission" date="2024-07" db="EMBL/GenBank/DDBJ databases">
        <authorList>
            <person name="Ren Q."/>
        </authorList>
    </citation>
    <scope>NUCLEOTIDE SEQUENCE [LARGE SCALE GENOMIC DNA]</scope>
    <source>
        <strain evidence="13 14">REN37</strain>
    </source>
</reference>
<keyword evidence="6 11" id="KW-0548">Nucleotidyltransferase</keyword>
<keyword evidence="4 11" id="KW-0662">Pyridine nucleotide biosynthesis</keyword>
<gene>
    <name evidence="11 13" type="primary">nadD</name>
    <name evidence="13" type="ORF">AB5I84_03935</name>
</gene>
<evidence type="ECO:0000256" key="10">
    <source>
        <dbReference type="ARBA" id="ARBA00048721"/>
    </source>
</evidence>
<sequence length="224" mass="23843">MTSSAPLALYGGTFDPVHAAHVAAARAVAAALGGPVHLLPNAVPPHRPQPYASPAQRLAMLQLAAADAPELKVDDWELRQPGPSYTLATLEHFRQHIGPERPLVWVVGADSFASLHHWHRWQHYPALCHLAVLPRPGAAAADPAVAAAFTSADAAALRGQPAGLRLMLTAPCLEHSSTAIRTALAAGQRHPGLDAGVADFIYREGLYNARHLPTLDRNSQDSHD</sequence>
<dbReference type="Proteomes" id="UP001562065">
    <property type="component" value="Unassembled WGS sequence"/>
</dbReference>
<evidence type="ECO:0000259" key="12">
    <source>
        <dbReference type="Pfam" id="PF01467"/>
    </source>
</evidence>
<accession>A0ABV4AF31</accession>
<dbReference type="HAMAP" id="MF_00244">
    <property type="entry name" value="NaMN_adenylyltr"/>
    <property type="match status" value="1"/>
</dbReference>
<comment type="pathway">
    <text evidence="2 11">Cofactor biosynthesis; NAD(+) biosynthesis; deamido-NAD(+) from nicotinate D-ribonucleotide: step 1/1.</text>
</comment>
<comment type="function">
    <text evidence="1 11">Catalyzes the reversible adenylation of nicotinate mononucleotide (NaMN) to nicotinic acid adenine dinucleotide (NaAD).</text>
</comment>
<dbReference type="Gene3D" id="3.40.50.620">
    <property type="entry name" value="HUPs"/>
    <property type="match status" value="1"/>
</dbReference>
<comment type="similarity">
    <text evidence="3 11">Belongs to the NadD family.</text>
</comment>
<organism evidence="13 14">
    <name type="scientific">Isoalcanivorax beigongshangi</name>
    <dbReference type="NCBI Taxonomy" id="3238810"/>
    <lineage>
        <taxon>Bacteria</taxon>
        <taxon>Pseudomonadati</taxon>
        <taxon>Pseudomonadota</taxon>
        <taxon>Gammaproteobacteria</taxon>
        <taxon>Oceanospirillales</taxon>
        <taxon>Alcanivoracaceae</taxon>
        <taxon>Isoalcanivorax</taxon>
    </lineage>
</organism>
<dbReference type="GO" id="GO:0004515">
    <property type="term" value="F:nicotinate-nucleotide adenylyltransferase activity"/>
    <property type="evidence" value="ECO:0007669"/>
    <property type="project" value="UniProtKB-EC"/>
</dbReference>
<evidence type="ECO:0000256" key="1">
    <source>
        <dbReference type="ARBA" id="ARBA00002324"/>
    </source>
</evidence>
<evidence type="ECO:0000256" key="6">
    <source>
        <dbReference type="ARBA" id="ARBA00022695"/>
    </source>
</evidence>
<keyword evidence="5 11" id="KW-0808">Transferase</keyword>
<dbReference type="NCBIfam" id="TIGR00482">
    <property type="entry name" value="nicotinate (nicotinamide) nucleotide adenylyltransferase"/>
    <property type="match status" value="1"/>
</dbReference>
<keyword evidence="14" id="KW-1185">Reference proteome</keyword>
<dbReference type="SUPFAM" id="SSF52374">
    <property type="entry name" value="Nucleotidylyl transferase"/>
    <property type="match status" value="1"/>
</dbReference>
<protein>
    <recommendedName>
        <fullName evidence="11">Probable nicotinate-nucleotide adenylyltransferase</fullName>
        <ecNumber evidence="11">2.7.7.18</ecNumber>
    </recommendedName>
    <alternativeName>
        <fullName evidence="11">Deamido-NAD(+) diphosphorylase</fullName>
    </alternativeName>
    <alternativeName>
        <fullName evidence="11">Deamido-NAD(+) pyrophosphorylase</fullName>
    </alternativeName>
    <alternativeName>
        <fullName evidence="11">Nicotinate mononucleotide adenylyltransferase</fullName>
        <shortName evidence="11">NaMN adenylyltransferase</shortName>
    </alternativeName>
</protein>
<proteinExistence type="inferred from homology"/>
<keyword evidence="7 11" id="KW-0547">Nucleotide-binding</keyword>
<dbReference type="InterPro" id="IPR014729">
    <property type="entry name" value="Rossmann-like_a/b/a_fold"/>
</dbReference>
<feature type="domain" description="Cytidyltransferase-like" evidence="12">
    <location>
        <begin position="9"/>
        <end position="182"/>
    </location>
</feature>
<comment type="caution">
    <text evidence="13">The sequence shown here is derived from an EMBL/GenBank/DDBJ whole genome shotgun (WGS) entry which is preliminary data.</text>
</comment>
<dbReference type="Pfam" id="PF01467">
    <property type="entry name" value="CTP_transf_like"/>
    <property type="match status" value="1"/>
</dbReference>
<dbReference type="EC" id="2.7.7.18" evidence="11"/>
<dbReference type="EMBL" id="JBGCUO010000001">
    <property type="protein sequence ID" value="MEY1661294.1"/>
    <property type="molecule type" value="Genomic_DNA"/>
</dbReference>
<name>A0ABV4AF31_9GAMM</name>
<evidence type="ECO:0000256" key="3">
    <source>
        <dbReference type="ARBA" id="ARBA00009014"/>
    </source>
</evidence>
<dbReference type="PANTHER" id="PTHR39321:SF3">
    <property type="entry name" value="PHOSPHOPANTETHEINE ADENYLYLTRANSFERASE"/>
    <property type="match status" value="1"/>
</dbReference>
<evidence type="ECO:0000313" key="14">
    <source>
        <dbReference type="Proteomes" id="UP001562065"/>
    </source>
</evidence>
<evidence type="ECO:0000256" key="8">
    <source>
        <dbReference type="ARBA" id="ARBA00022840"/>
    </source>
</evidence>
<dbReference type="RefSeq" id="WP_369454550.1">
    <property type="nucleotide sequence ID" value="NZ_JBGCUO010000001.1"/>
</dbReference>
<dbReference type="NCBIfam" id="NF000839">
    <property type="entry name" value="PRK00071.1-1"/>
    <property type="match status" value="1"/>
</dbReference>
<evidence type="ECO:0000256" key="5">
    <source>
        <dbReference type="ARBA" id="ARBA00022679"/>
    </source>
</evidence>
<keyword evidence="9 11" id="KW-0520">NAD</keyword>
<keyword evidence="8 11" id="KW-0067">ATP-binding</keyword>
<dbReference type="InterPro" id="IPR004821">
    <property type="entry name" value="Cyt_trans-like"/>
</dbReference>
<dbReference type="InterPro" id="IPR005248">
    <property type="entry name" value="NadD/NMNAT"/>
</dbReference>
<evidence type="ECO:0000256" key="2">
    <source>
        <dbReference type="ARBA" id="ARBA00005019"/>
    </source>
</evidence>
<evidence type="ECO:0000256" key="4">
    <source>
        <dbReference type="ARBA" id="ARBA00022642"/>
    </source>
</evidence>
<dbReference type="NCBIfam" id="TIGR00125">
    <property type="entry name" value="cyt_tran_rel"/>
    <property type="match status" value="1"/>
</dbReference>
<comment type="catalytic activity">
    <reaction evidence="10 11">
        <text>nicotinate beta-D-ribonucleotide + ATP + H(+) = deamido-NAD(+) + diphosphate</text>
        <dbReference type="Rhea" id="RHEA:22860"/>
        <dbReference type="ChEBI" id="CHEBI:15378"/>
        <dbReference type="ChEBI" id="CHEBI:30616"/>
        <dbReference type="ChEBI" id="CHEBI:33019"/>
        <dbReference type="ChEBI" id="CHEBI:57502"/>
        <dbReference type="ChEBI" id="CHEBI:58437"/>
        <dbReference type="EC" id="2.7.7.18"/>
    </reaction>
</comment>
<dbReference type="PANTHER" id="PTHR39321">
    <property type="entry name" value="NICOTINATE-NUCLEOTIDE ADENYLYLTRANSFERASE-RELATED"/>
    <property type="match status" value="1"/>
</dbReference>
<evidence type="ECO:0000256" key="11">
    <source>
        <dbReference type="HAMAP-Rule" id="MF_00244"/>
    </source>
</evidence>
<dbReference type="CDD" id="cd02165">
    <property type="entry name" value="NMNAT"/>
    <property type="match status" value="1"/>
</dbReference>
<evidence type="ECO:0000256" key="9">
    <source>
        <dbReference type="ARBA" id="ARBA00023027"/>
    </source>
</evidence>